<dbReference type="GO" id="GO:0005886">
    <property type="term" value="C:plasma membrane"/>
    <property type="evidence" value="ECO:0007669"/>
    <property type="project" value="UniProtKB-SubCell"/>
</dbReference>
<evidence type="ECO:0000256" key="1">
    <source>
        <dbReference type="ARBA" id="ARBA00004651"/>
    </source>
</evidence>
<sequence>MDAVLDWVVEIMKTIGAPGVGLATLLETVFPPIPSEAVLPLAGYTASQGHYGLLAAIIWATVGSLVGALVLYYAGAVLGVGRLCAIAERVPLVHARDVERSTEWFDRHGRAAVFLGRLVPGVRSLISIPAGVNRMPVLQFAGYTTAGSLLWNAGLIVAGYQLAEQWHVVEGRMGEVSHVVYVLLALLLAVFVVRRLRARAEKL</sequence>
<keyword evidence="5 7" id="KW-1133">Transmembrane helix</keyword>
<evidence type="ECO:0000256" key="5">
    <source>
        <dbReference type="ARBA" id="ARBA00022989"/>
    </source>
</evidence>
<dbReference type="STRING" id="1005945.SAMN05216561_105216"/>
<dbReference type="RefSeq" id="WP_091112011.1">
    <property type="nucleotide sequence ID" value="NZ_BKAF01000006.1"/>
</dbReference>
<accession>A0A1I3FYC9</accession>
<evidence type="ECO:0000256" key="7">
    <source>
        <dbReference type="SAM" id="Phobius"/>
    </source>
</evidence>
<dbReference type="InterPro" id="IPR051311">
    <property type="entry name" value="DedA_domain"/>
</dbReference>
<evidence type="ECO:0000256" key="3">
    <source>
        <dbReference type="ARBA" id="ARBA00022475"/>
    </source>
</evidence>
<comment type="subcellular location">
    <subcellularLocation>
        <location evidence="1">Cell membrane</location>
        <topology evidence="1">Multi-pass membrane protein</topology>
    </subcellularLocation>
</comment>
<feature type="transmembrane region" description="Helical" evidence="7">
    <location>
        <begin position="51"/>
        <end position="73"/>
    </location>
</feature>
<dbReference type="Pfam" id="PF09335">
    <property type="entry name" value="VTT_dom"/>
    <property type="match status" value="1"/>
</dbReference>
<keyword evidence="3" id="KW-1003">Cell membrane</keyword>
<evidence type="ECO:0000256" key="4">
    <source>
        <dbReference type="ARBA" id="ARBA00022692"/>
    </source>
</evidence>
<organism evidence="9 10">
    <name type="scientific">Nocardioides psychrotolerans</name>
    <dbReference type="NCBI Taxonomy" id="1005945"/>
    <lineage>
        <taxon>Bacteria</taxon>
        <taxon>Bacillati</taxon>
        <taxon>Actinomycetota</taxon>
        <taxon>Actinomycetes</taxon>
        <taxon>Propionibacteriales</taxon>
        <taxon>Nocardioidaceae</taxon>
        <taxon>Nocardioides</taxon>
    </lineage>
</organism>
<reference evidence="9 10" key="1">
    <citation type="submission" date="2016-10" db="EMBL/GenBank/DDBJ databases">
        <authorList>
            <person name="de Groot N.N."/>
        </authorList>
    </citation>
    <scope>NUCLEOTIDE SEQUENCE [LARGE SCALE GENOMIC DNA]</scope>
    <source>
        <strain evidence="9 10">CGMCC 1.11156</strain>
    </source>
</reference>
<feature type="domain" description="VTT" evidence="8">
    <location>
        <begin position="33"/>
        <end position="161"/>
    </location>
</feature>
<gene>
    <name evidence="9" type="ORF">SAMN05216561_105216</name>
</gene>
<evidence type="ECO:0000313" key="9">
    <source>
        <dbReference type="EMBL" id="SFI16240.1"/>
    </source>
</evidence>
<comment type="similarity">
    <text evidence="2">Belongs to the DedA family.</text>
</comment>
<keyword evidence="6 7" id="KW-0472">Membrane</keyword>
<dbReference type="AlphaFoldDB" id="A0A1I3FYC9"/>
<dbReference type="PANTHER" id="PTHR42709">
    <property type="entry name" value="ALKALINE PHOSPHATASE LIKE PROTEIN"/>
    <property type="match status" value="1"/>
</dbReference>
<dbReference type="OrthoDB" id="9813426at2"/>
<evidence type="ECO:0000259" key="8">
    <source>
        <dbReference type="Pfam" id="PF09335"/>
    </source>
</evidence>
<evidence type="ECO:0000256" key="6">
    <source>
        <dbReference type="ARBA" id="ARBA00023136"/>
    </source>
</evidence>
<feature type="transmembrane region" description="Helical" evidence="7">
    <location>
        <begin position="140"/>
        <end position="163"/>
    </location>
</feature>
<name>A0A1I3FYC9_9ACTN</name>
<dbReference type="PANTHER" id="PTHR42709:SF6">
    <property type="entry name" value="UNDECAPRENYL PHOSPHATE TRANSPORTER A"/>
    <property type="match status" value="1"/>
</dbReference>
<proteinExistence type="inferred from homology"/>
<evidence type="ECO:0000256" key="2">
    <source>
        <dbReference type="ARBA" id="ARBA00010792"/>
    </source>
</evidence>
<keyword evidence="4 7" id="KW-0812">Transmembrane</keyword>
<feature type="transmembrane region" description="Helical" evidence="7">
    <location>
        <begin position="175"/>
        <end position="193"/>
    </location>
</feature>
<evidence type="ECO:0000313" key="10">
    <source>
        <dbReference type="Proteomes" id="UP000198649"/>
    </source>
</evidence>
<dbReference type="InterPro" id="IPR032816">
    <property type="entry name" value="VTT_dom"/>
</dbReference>
<keyword evidence="10" id="KW-1185">Reference proteome</keyword>
<dbReference type="EMBL" id="FOQG01000005">
    <property type="protein sequence ID" value="SFI16240.1"/>
    <property type="molecule type" value="Genomic_DNA"/>
</dbReference>
<dbReference type="Proteomes" id="UP000198649">
    <property type="component" value="Unassembled WGS sequence"/>
</dbReference>
<protein>
    <submittedName>
        <fullName evidence="9">Membrane protein DedA, SNARE-associated domain</fullName>
    </submittedName>
</protein>